<comment type="caution">
    <text evidence="1">The sequence shown here is derived from an EMBL/GenBank/DDBJ whole genome shotgun (WGS) entry which is preliminary data.</text>
</comment>
<reference evidence="1 2" key="1">
    <citation type="submission" date="2019-02" db="EMBL/GenBank/DDBJ databases">
        <title>Genome sequencing of the rare red list fungi Dentipellis fragilis.</title>
        <authorList>
            <person name="Buettner E."/>
            <person name="Kellner H."/>
        </authorList>
    </citation>
    <scope>NUCLEOTIDE SEQUENCE [LARGE SCALE GENOMIC DNA]</scope>
    <source>
        <strain evidence="1 2">DSM 105465</strain>
    </source>
</reference>
<organism evidence="1 2">
    <name type="scientific">Dentipellis fragilis</name>
    <dbReference type="NCBI Taxonomy" id="205917"/>
    <lineage>
        <taxon>Eukaryota</taxon>
        <taxon>Fungi</taxon>
        <taxon>Dikarya</taxon>
        <taxon>Basidiomycota</taxon>
        <taxon>Agaricomycotina</taxon>
        <taxon>Agaricomycetes</taxon>
        <taxon>Russulales</taxon>
        <taxon>Hericiaceae</taxon>
        <taxon>Dentipellis</taxon>
    </lineage>
</organism>
<dbReference type="STRING" id="205917.A0A4Y9XZR4"/>
<keyword evidence="2" id="KW-1185">Reference proteome</keyword>
<dbReference type="SUPFAM" id="SSF51735">
    <property type="entry name" value="NAD(P)-binding Rossmann-fold domains"/>
    <property type="match status" value="1"/>
</dbReference>
<dbReference type="Proteomes" id="UP000298327">
    <property type="component" value="Unassembled WGS sequence"/>
</dbReference>
<proteinExistence type="predicted"/>
<evidence type="ECO:0000313" key="1">
    <source>
        <dbReference type="EMBL" id="TFY54963.1"/>
    </source>
</evidence>
<dbReference type="InterPro" id="IPR036291">
    <property type="entry name" value="NAD(P)-bd_dom_sf"/>
</dbReference>
<dbReference type="OrthoDB" id="3014131at2759"/>
<gene>
    <name evidence="1" type="ORF">EVG20_g9495</name>
</gene>
<evidence type="ECO:0000313" key="2">
    <source>
        <dbReference type="Proteomes" id="UP000298327"/>
    </source>
</evidence>
<accession>A0A4Y9XZR4</accession>
<evidence type="ECO:0008006" key="3">
    <source>
        <dbReference type="Google" id="ProtNLM"/>
    </source>
</evidence>
<dbReference type="AlphaFoldDB" id="A0A4Y9XZR4"/>
<name>A0A4Y9XZR4_9AGAM</name>
<protein>
    <recommendedName>
        <fullName evidence="3">3-beta hydroxysteroid dehydrogenase/isomerase domain-containing protein</fullName>
    </recommendedName>
</protein>
<dbReference type="Gene3D" id="3.40.50.720">
    <property type="entry name" value="NAD(P)-binding Rossmann-like Domain"/>
    <property type="match status" value="1"/>
</dbReference>
<sequence length="103" mass="12076">MGAPLEDFKPRSITKIPRWWALCMATATEAWCTVTGGTTEFTRFSIRYLTTTQWYNIEKARNVLGYEPRVTLEESVHLATKWWKERGEREYLEKPTATPFKKA</sequence>
<dbReference type="EMBL" id="SEOQ01000967">
    <property type="protein sequence ID" value="TFY54963.1"/>
    <property type="molecule type" value="Genomic_DNA"/>
</dbReference>